<dbReference type="PANTHER" id="PTHR33673:SF38">
    <property type="entry name" value="CHROMODOMAIN-HELICASE-DNA-BINDING PROTEIN 7-LIKE"/>
    <property type="match status" value="1"/>
</dbReference>
<proteinExistence type="predicted"/>
<dbReference type="OrthoDB" id="1707722at2759"/>
<protein>
    <submittedName>
        <fullName evidence="2">Uncharacterized protein</fullName>
    </submittedName>
</protein>
<comment type="caution">
    <text evidence="2">The sequence shown here is derived from an EMBL/GenBank/DDBJ whole genome shotgun (WGS) entry which is preliminary data.</text>
</comment>
<gene>
    <name evidence="2" type="ORF">HRI_005044300</name>
</gene>
<feature type="compositionally biased region" description="Polar residues" evidence="1">
    <location>
        <begin position="1"/>
        <end position="15"/>
    </location>
</feature>
<accession>A0A9W7MX70</accession>
<evidence type="ECO:0000256" key="1">
    <source>
        <dbReference type="SAM" id="MobiDB-lite"/>
    </source>
</evidence>
<organism evidence="2 3">
    <name type="scientific">Hibiscus trionum</name>
    <name type="common">Flower of an hour</name>
    <dbReference type="NCBI Taxonomy" id="183268"/>
    <lineage>
        <taxon>Eukaryota</taxon>
        <taxon>Viridiplantae</taxon>
        <taxon>Streptophyta</taxon>
        <taxon>Embryophyta</taxon>
        <taxon>Tracheophyta</taxon>
        <taxon>Spermatophyta</taxon>
        <taxon>Magnoliopsida</taxon>
        <taxon>eudicotyledons</taxon>
        <taxon>Gunneridae</taxon>
        <taxon>Pentapetalae</taxon>
        <taxon>rosids</taxon>
        <taxon>malvids</taxon>
        <taxon>Malvales</taxon>
        <taxon>Malvaceae</taxon>
        <taxon>Malvoideae</taxon>
        <taxon>Hibiscus</taxon>
    </lineage>
</organism>
<evidence type="ECO:0000313" key="3">
    <source>
        <dbReference type="Proteomes" id="UP001165190"/>
    </source>
</evidence>
<keyword evidence="3" id="KW-1185">Reference proteome</keyword>
<name>A0A9W7MX70_HIBTR</name>
<evidence type="ECO:0000313" key="2">
    <source>
        <dbReference type="EMBL" id="GMJ13751.1"/>
    </source>
</evidence>
<reference evidence="2" key="1">
    <citation type="submission" date="2023-05" db="EMBL/GenBank/DDBJ databases">
        <title>Genome and transcriptome analyses reveal genes involved in the formation of fine ridges on petal epidermal cells in Hibiscus trionum.</title>
        <authorList>
            <person name="Koshimizu S."/>
            <person name="Masuda S."/>
            <person name="Ishii T."/>
            <person name="Shirasu K."/>
            <person name="Hoshino A."/>
            <person name="Arita M."/>
        </authorList>
    </citation>
    <scope>NUCLEOTIDE SEQUENCE</scope>
    <source>
        <strain evidence="2">Hamamatsu line</strain>
    </source>
</reference>
<dbReference type="EMBL" id="BSYR01000065">
    <property type="protein sequence ID" value="GMJ13751.1"/>
    <property type="molecule type" value="Genomic_DNA"/>
</dbReference>
<dbReference type="PANTHER" id="PTHR33673">
    <property type="entry name" value="SUPPRESSOR SRP40-LIKE PROTEIN"/>
    <property type="match status" value="1"/>
</dbReference>
<dbReference type="AlphaFoldDB" id="A0A9W7MX70"/>
<feature type="region of interest" description="Disordered" evidence="1">
    <location>
        <begin position="1"/>
        <end position="30"/>
    </location>
</feature>
<dbReference type="Proteomes" id="UP001165190">
    <property type="component" value="Unassembled WGS sequence"/>
</dbReference>
<sequence length="130" mass="13534">MESSRSVSDGNQVSRPTAADGSPCQSTGRIPAQVFAPASATAQAEWSSASNESLFSIHIGNMSFNDRLSSMSKSGELDSTIISSPLFEFPVISTENVKKSGGEDGCGSVNLGRSMSQLSDASAKSFAFPM</sequence>